<evidence type="ECO:0000256" key="7">
    <source>
        <dbReference type="ARBA" id="ARBA00023157"/>
    </source>
</evidence>
<dbReference type="Pfam" id="PF00341">
    <property type="entry name" value="PDGF"/>
    <property type="match status" value="1"/>
</dbReference>
<evidence type="ECO:0000256" key="3">
    <source>
        <dbReference type="ARBA" id="ARBA00022473"/>
    </source>
</evidence>
<dbReference type="GO" id="GO:0051897">
    <property type="term" value="P:positive regulation of phosphatidylinositol 3-kinase/protein kinase B signal transduction"/>
    <property type="evidence" value="ECO:0007669"/>
    <property type="project" value="TreeGrafter"/>
</dbReference>
<dbReference type="SUPFAM" id="SSF57501">
    <property type="entry name" value="Cystine-knot cytokines"/>
    <property type="match status" value="1"/>
</dbReference>
<evidence type="ECO:0000256" key="8">
    <source>
        <dbReference type="ARBA" id="ARBA00023180"/>
    </source>
</evidence>
<name>A0A8C9QWI1_SCLFO</name>
<dbReference type="OrthoDB" id="8878063at2759"/>
<dbReference type="GO" id="GO:0008284">
    <property type="term" value="P:positive regulation of cell population proliferation"/>
    <property type="evidence" value="ECO:0007669"/>
    <property type="project" value="TreeGrafter"/>
</dbReference>
<dbReference type="GO" id="GO:0051781">
    <property type="term" value="P:positive regulation of cell division"/>
    <property type="evidence" value="ECO:0007669"/>
    <property type="project" value="UniProtKB-KW"/>
</dbReference>
<dbReference type="AlphaFoldDB" id="A0A8C9QWI1"/>
<keyword evidence="5 14" id="KW-0732">Signal</keyword>
<keyword evidence="9" id="KW-0497">Mitogen</keyword>
<dbReference type="InterPro" id="IPR029034">
    <property type="entry name" value="Cystine-knot_cytokine"/>
</dbReference>
<feature type="signal peptide" evidence="14">
    <location>
        <begin position="1"/>
        <end position="20"/>
    </location>
</feature>
<dbReference type="Pfam" id="PF04692">
    <property type="entry name" value="PDGF_N"/>
    <property type="match status" value="1"/>
</dbReference>
<evidence type="ECO:0000259" key="15">
    <source>
        <dbReference type="PROSITE" id="PS50278"/>
    </source>
</evidence>
<dbReference type="PROSITE" id="PS00249">
    <property type="entry name" value="PDGF_1"/>
    <property type="match status" value="1"/>
</dbReference>
<dbReference type="GeneTree" id="ENSGT00940000159039"/>
<dbReference type="Gene3D" id="2.10.90.10">
    <property type="entry name" value="Cystine-knot cytokines"/>
    <property type="match status" value="1"/>
</dbReference>
<dbReference type="GO" id="GO:0005615">
    <property type="term" value="C:extracellular space"/>
    <property type="evidence" value="ECO:0007669"/>
    <property type="project" value="TreeGrafter"/>
</dbReference>
<dbReference type="SMART" id="SM00141">
    <property type="entry name" value="PDGF"/>
    <property type="match status" value="1"/>
</dbReference>
<evidence type="ECO:0000256" key="5">
    <source>
        <dbReference type="ARBA" id="ARBA00022729"/>
    </source>
</evidence>
<evidence type="ECO:0000256" key="14">
    <source>
        <dbReference type="SAM" id="SignalP"/>
    </source>
</evidence>
<sequence length="198" mass="22738">MWSALPYLFVCALCVAGAAAEDAPLPQELLDRLSHSEIHSISDLQRLLDIDSVENGVMEETDQRYHKDYWHSSVDLKSLQGNSRRKRSAEEAVPASCKTRTVVYEIPRSHVDPTSANFLIWPPCVEVKRCTGCCHPGKLRCYPSRRHHRTVKVAKLEYVRRKPRLREVFVRLEDHLECMCMPPHHVAQHEEVDTADVT</sequence>
<evidence type="ECO:0000256" key="10">
    <source>
        <dbReference type="ARBA" id="ARBA00040278"/>
    </source>
</evidence>
<evidence type="ECO:0000256" key="4">
    <source>
        <dbReference type="ARBA" id="ARBA00022525"/>
    </source>
</evidence>
<dbReference type="PANTHER" id="PTHR11633">
    <property type="entry name" value="PLATELET-DERIVED GROWTH FACTOR"/>
    <property type="match status" value="1"/>
</dbReference>
<reference evidence="16 17" key="1">
    <citation type="submission" date="2019-04" db="EMBL/GenBank/DDBJ databases">
        <authorList>
            <consortium name="Wellcome Sanger Institute Data Sharing"/>
        </authorList>
    </citation>
    <scope>NUCLEOTIDE SEQUENCE [LARGE SCALE GENOMIC DNA]</scope>
</reference>
<dbReference type="InterPro" id="IPR006782">
    <property type="entry name" value="PDGF_N"/>
</dbReference>
<keyword evidence="17" id="KW-1185">Reference proteome</keyword>
<keyword evidence="4" id="KW-0964">Secreted</keyword>
<dbReference type="PROSITE" id="PS50278">
    <property type="entry name" value="PDGF_2"/>
    <property type="match status" value="1"/>
</dbReference>
<evidence type="ECO:0000313" key="16">
    <source>
        <dbReference type="Ensembl" id="ENSSFOP00015000157.1"/>
    </source>
</evidence>
<dbReference type="GO" id="GO:0016020">
    <property type="term" value="C:membrane"/>
    <property type="evidence" value="ECO:0007669"/>
    <property type="project" value="InterPro"/>
</dbReference>
<dbReference type="GO" id="GO:0048008">
    <property type="term" value="P:platelet-derived growth factor receptor signaling pathway"/>
    <property type="evidence" value="ECO:0007669"/>
    <property type="project" value="TreeGrafter"/>
</dbReference>
<keyword evidence="6 13" id="KW-0339">Growth factor</keyword>
<dbReference type="Proteomes" id="UP000694397">
    <property type="component" value="Chromosome 1"/>
</dbReference>
<dbReference type="InterPro" id="IPR023581">
    <property type="entry name" value="PD_growth_factor_CS"/>
</dbReference>
<reference evidence="16" key="2">
    <citation type="submission" date="2025-08" db="UniProtKB">
        <authorList>
            <consortium name="Ensembl"/>
        </authorList>
    </citation>
    <scope>IDENTIFICATION</scope>
</reference>
<keyword evidence="3" id="KW-0217">Developmental protein</keyword>
<dbReference type="GO" id="GO:0005161">
    <property type="term" value="F:platelet-derived growth factor receptor binding"/>
    <property type="evidence" value="ECO:0007669"/>
    <property type="project" value="TreeGrafter"/>
</dbReference>
<evidence type="ECO:0000256" key="9">
    <source>
        <dbReference type="ARBA" id="ARBA00023246"/>
    </source>
</evidence>
<feature type="chain" id="PRO_5034282795" description="Platelet-derived growth factor subunit A" evidence="14">
    <location>
        <begin position="21"/>
        <end position="198"/>
    </location>
</feature>
<evidence type="ECO:0000256" key="2">
    <source>
        <dbReference type="ARBA" id="ARBA00006686"/>
    </source>
</evidence>
<gene>
    <name evidence="16" type="primary">PDGFA</name>
    <name evidence="16" type="synonym">pdgfa</name>
</gene>
<comment type="similarity">
    <text evidence="2 13">Belongs to the PDGF/VEGF growth factor family.</text>
</comment>
<evidence type="ECO:0000313" key="17">
    <source>
        <dbReference type="Proteomes" id="UP000694397"/>
    </source>
</evidence>
<dbReference type="PANTHER" id="PTHR11633:SF3">
    <property type="entry name" value="PLATELET-DERIVED GROWTH FACTOR SUBUNIT A"/>
    <property type="match status" value="1"/>
</dbReference>
<proteinExistence type="inferred from homology"/>
<accession>A0A8C9QWI1</accession>
<evidence type="ECO:0000256" key="12">
    <source>
        <dbReference type="ARBA" id="ARBA00042479"/>
    </source>
</evidence>
<keyword evidence="8" id="KW-0325">Glycoprotein</keyword>
<dbReference type="CDD" id="cd00135">
    <property type="entry name" value="PDGF"/>
    <property type="match status" value="1"/>
</dbReference>
<dbReference type="GO" id="GO:0008083">
    <property type="term" value="F:growth factor activity"/>
    <property type="evidence" value="ECO:0007669"/>
    <property type="project" value="UniProtKB-KW"/>
</dbReference>
<protein>
    <recommendedName>
        <fullName evidence="10">Platelet-derived growth factor subunit A</fullName>
    </recommendedName>
    <alternativeName>
        <fullName evidence="12">Platelet-derived growth factor A chain</fullName>
    </alternativeName>
    <alternativeName>
        <fullName evidence="11">Platelet-derived growth factor alpha polypeptide</fullName>
    </alternativeName>
</protein>
<reference evidence="16" key="3">
    <citation type="submission" date="2025-09" db="UniProtKB">
        <authorList>
            <consortium name="Ensembl"/>
        </authorList>
    </citation>
    <scope>IDENTIFICATION</scope>
</reference>
<feature type="domain" description="Platelet-derived growth factor (PDGF) family profile" evidence="15">
    <location>
        <begin position="84"/>
        <end position="185"/>
    </location>
</feature>
<evidence type="ECO:0000256" key="1">
    <source>
        <dbReference type="ARBA" id="ARBA00004613"/>
    </source>
</evidence>
<dbReference type="InterPro" id="IPR000072">
    <property type="entry name" value="PDGF/VEGF_dom"/>
</dbReference>
<evidence type="ECO:0000256" key="6">
    <source>
        <dbReference type="ARBA" id="ARBA00023030"/>
    </source>
</evidence>
<dbReference type="GO" id="GO:0030335">
    <property type="term" value="P:positive regulation of cell migration"/>
    <property type="evidence" value="ECO:0007669"/>
    <property type="project" value="TreeGrafter"/>
</dbReference>
<dbReference type="GO" id="GO:0070374">
    <property type="term" value="P:positive regulation of ERK1 and ERK2 cascade"/>
    <property type="evidence" value="ECO:0007669"/>
    <property type="project" value="TreeGrafter"/>
</dbReference>
<dbReference type="Ensembl" id="ENSSFOT00015000181.2">
    <property type="protein sequence ID" value="ENSSFOP00015000157.1"/>
    <property type="gene ID" value="ENSSFOG00015000125.2"/>
</dbReference>
<evidence type="ECO:0000256" key="11">
    <source>
        <dbReference type="ARBA" id="ARBA00041285"/>
    </source>
</evidence>
<comment type="subcellular location">
    <subcellularLocation>
        <location evidence="1">Secreted</location>
    </subcellularLocation>
</comment>
<evidence type="ECO:0000256" key="13">
    <source>
        <dbReference type="RuleBase" id="RU003818"/>
    </source>
</evidence>
<keyword evidence="7" id="KW-1015">Disulfide bond</keyword>
<organism evidence="16 17">
    <name type="scientific">Scleropages formosus</name>
    <name type="common">Asian bonytongue</name>
    <name type="synonym">Osteoglossum formosum</name>
    <dbReference type="NCBI Taxonomy" id="113540"/>
    <lineage>
        <taxon>Eukaryota</taxon>
        <taxon>Metazoa</taxon>
        <taxon>Chordata</taxon>
        <taxon>Craniata</taxon>
        <taxon>Vertebrata</taxon>
        <taxon>Euteleostomi</taxon>
        <taxon>Actinopterygii</taxon>
        <taxon>Neopterygii</taxon>
        <taxon>Teleostei</taxon>
        <taxon>Osteoglossocephala</taxon>
        <taxon>Osteoglossomorpha</taxon>
        <taxon>Osteoglossiformes</taxon>
        <taxon>Osteoglossidae</taxon>
        <taxon>Scleropages</taxon>
    </lineage>
</organism>